<feature type="domain" description="CN hydrolase" evidence="1">
    <location>
        <begin position="28"/>
        <end position="98"/>
    </location>
</feature>
<keyword evidence="2" id="KW-0378">Hydrolase</keyword>
<organism evidence="2 3">
    <name type="scientific">Allostreptomyces psammosilenae</name>
    <dbReference type="NCBI Taxonomy" id="1892865"/>
    <lineage>
        <taxon>Bacteria</taxon>
        <taxon>Bacillati</taxon>
        <taxon>Actinomycetota</taxon>
        <taxon>Actinomycetes</taxon>
        <taxon>Kitasatosporales</taxon>
        <taxon>Streptomycetaceae</taxon>
        <taxon>Allostreptomyces</taxon>
    </lineage>
</organism>
<dbReference type="Pfam" id="PF00795">
    <property type="entry name" value="CN_hydrolase"/>
    <property type="match status" value="1"/>
</dbReference>
<keyword evidence="3" id="KW-1185">Reference proteome</keyword>
<sequence>MATEPVRVVFRSARSAAGRRWSTTWSAARAPSIERARLAGKENGLAVVLPYPERDGVDFYDSISVMAPDGLVAANYRKTHLYGAAERRNYSFGQDLPTVVTGRQDTDLLARKA</sequence>
<gene>
    <name evidence="2" type="ORF">FHU37_004013</name>
</gene>
<dbReference type="SUPFAM" id="SSF56317">
    <property type="entry name" value="Carbon-nitrogen hydrolase"/>
    <property type="match status" value="1"/>
</dbReference>
<accession>A0A853A0U2</accession>
<evidence type="ECO:0000259" key="1">
    <source>
        <dbReference type="Pfam" id="PF00795"/>
    </source>
</evidence>
<comment type="caution">
    <text evidence="2">The sequence shown here is derived from an EMBL/GenBank/DDBJ whole genome shotgun (WGS) entry which is preliminary data.</text>
</comment>
<proteinExistence type="predicted"/>
<name>A0A853A0U2_9ACTN</name>
<dbReference type="InterPro" id="IPR036526">
    <property type="entry name" value="C-N_Hydrolase_sf"/>
</dbReference>
<evidence type="ECO:0000313" key="2">
    <source>
        <dbReference type="EMBL" id="NYI07070.1"/>
    </source>
</evidence>
<dbReference type="GO" id="GO:0016787">
    <property type="term" value="F:hydrolase activity"/>
    <property type="evidence" value="ECO:0007669"/>
    <property type="project" value="UniProtKB-KW"/>
</dbReference>
<dbReference type="InterPro" id="IPR003010">
    <property type="entry name" value="C-N_Hydrolase"/>
</dbReference>
<dbReference type="EMBL" id="JACBZD010000001">
    <property type="protein sequence ID" value="NYI07070.1"/>
    <property type="molecule type" value="Genomic_DNA"/>
</dbReference>
<protein>
    <submittedName>
        <fullName evidence="2">Putative amidohydrolase</fullName>
    </submittedName>
</protein>
<reference evidence="2 3" key="1">
    <citation type="submission" date="2020-07" db="EMBL/GenBank/DDBJ databases">
        <title>Sequencing the genomes of 1000 actinobacteria strains.</title>
        <authorList>
            <person name="Klenk H.-P."/>
        </authorList>
    </citation>
    <scope>NUCLEOTIDE SEQUENCE [LARGE SCALE GENOMIC DNA]</scope>
    <source>
        <strain evidence="2 3">DSM 42178</strain>
    </source>
</reference>
<dbReference type="Proteomes" id="UP000567795">
    <property type="component" value="Unassembled WGS sequence"/>
</dbReference>
<dbReference type="AlphaFoldDB" id="A0A853A0U2"/>
<dbReference type="Gene3D" id="3.60.110.10">
    <property type="entry name" value="Carbon-nitrogen hydrolase"/>
    <property type="match status" value="1"/>
</dbReference>
<evidence type="ECO:0000313" key="3">
    <source>
        <dbReference type="Proteomes" id="UP000567795"/>
    </source>
</evidence>